<protein>
    <submittedName>
        <fullName evidence="2">Blue copper domain-containing protein</fullName>
    </submittedName>
</protein>
<dbReference type="SUPFAM" id="SSF49503">
    <property type="entry name" value="Cupredoxins"/>
    <property type="match status" value="1"/>
</dbReference>
<dbReference type="eggNOG" id="arCOG02918">
    <property type="taxonomic scope" value="Archaea"/>
</dbReference>
<reference evidence="2 3" key="1">
    <citation type="journal article" date="2013" name="Genome Announc.">
        <title>Draft Genome Sequence of 'Candidatus Halobonum tyrrellensis' Strain G22, Isolated from the Hypersaline Waters of Lake Tyrrell, Australia.</title>
        <authorList>
            <person name="Ugalde J.A."/>
            <person name="Narasingarao P."/>
            <person name="Kuo S."/>
            <person name="Podell S."/>
            <person name="Allen E.E."/>
        </authorList>
    </citation>
    <scope>NUCLEOTIDE SEQUENCE [LARGE SCALE GENOMIC DNA]</scope>
    <source>
        <strain evidence="2 3">G22</strain>
    </source>
</reference>
<dbReference type="Gene3D" id="2.60.40.420">
    <property type="entry name" value="Cupredoxins - blue copper proteins"/>
    <property type="match status" value="1"/>
</dbReference>
<dbReference type="InterPro" id="IPR008972">
    <property type="entry name" value="Cupredoxin"/>
</dbReference>
<dbReference type="Proteomes" id="UP000017840">
    <property type="component" value="Unassembled WGS sequence"/>
</dbReference>
<dbReference type="STRING" id="1324957.K933_13571"/>
<dbReference type="PROSITE" id="PS51318">
    <property type="entry name" value="TAT"/>
    <property type="match status" value="1"/>
</dbReference>
<accession>V4H9X4</accession>
<dbReference type="InterPro" id="IPR006311">
    <property type="entry name" value="TAT_signal"/>
</dbReference>
<comment type="caution">
    <text evidence="2">The sequence shown here is derived from an EMBL/GenBank/DDBJ whole genome shotgun (WGS) entry which is preliminary data.</text>
</comment>
<dbReference type="AlphaFoldDB" id="V4H9X4"/>
<proteinExistence type="predicted"/>
<keyword evidence="3" id="KW-1185">Reference proteome</keyword>
<evidence type="ECO:0000313" key="3">
    <source>
        <dbReference type="Proteomes" id="UP000017840"/>
    </source>
</evidence>
<organism evidence="2 3">
    <name type="scientific">Candidatus Halobonum tyrrellensis G22</name>
    <dbReference type="NCBI Taxonomy" id="1324957"/>
    <lineage>
        <taxon>Archaea</taxon>
        <taxon>Methanobacteriati</taxon>
        <taxon>Methanobacteriota</taxon>
        <taxon>Stenosarchaea group</taxon>
        <taxon>Halobacteria</taxon>
        <taxon>Halobacteriales</taxon>
        <taxon>Haloferacaceae</taxon>
        <taxon>Candidatus Halobonum</taxon>
    </lineage>
</organism>
<gene>
    <name evidence="2" type="ORF">K933_13571</name>
</gene>
<evidence type="ECO:0000313" key="2">
    <source>
        <dbReference type="EMBL" id="ESP87505.1"/>
    </source>
</evidence>
<feature type="region of interest" description="Disordered" evidence="1">
    <location>
        <begin position="48"/>
        <end position="91"/>
    </location>
</feature>
<sequence>MTDAEAATDAARTEFDGSALVEAVERLSVGRRSILKAVGVGAAASLASGTATAESEPAARGVAASHTDGHERRIDPYYGYSSPNGDEELPAELQPDHEVSCLISFPGEGEMRPPYFYFDPVGLHVQPGDIVRFNLVTPDHAVTFYHPGFGRQQRVPDGVPPVSSPIISGGGFWLYEFTEPGLYDANCPPHEIFGMVVRILVGDPDPVPDWEGSFEGPGRPPETGPSLGELLGIDEWPMLSPAQVLDADALDPANVAAEGSVAWSDVTAELLSGGGDGGSEPTSYQVDFVAGEPIEELGEEGLYAEQDRLLRYAWGNTDEGVTDRGSAWASEDVRDCLESYGHVVLDDGRAHVTFTVADGCELTLSLAVHSLPGGEFSEATADEQELLDYTTRTYGPGEHTVSVDLPE</sequence>
<dbReference type="EMBL" id="ASGZ01000057">
    <property type="protein sequence ID" value="ESP87505.1"/>
    <property type="molecule type" value="Genomic_DNA"/>
</dbReference>
<evidence type="ECO:0000256" key="1">
    <source>
        <dbReference type="SAM" id="MobiDB-lite"/>
    </source>
</evidence>
<name>V4H9X4_9EURY</name>